<name>A0A0H3UAV9_9BACT</name>
<dbReference type="GO" id="GO:0004526">
    <property type="term" value="F:ribonuclease P activity"/>
    <property type="evidence" value="ECO:0007669"/>
    <property type="project" value="UniProtKB-UniRule"/>
</dbReference>
<keyword evidence="6 7" id="KW-0694">RNA-binding</keyword>
<dbReference type="InterPro" id="IPR000100">
    <property type="entry name" value="RNase_P"/>
</dbReference>
<dbReference type="HAMAP" id="MF_00227">
    <property type="entry name" value="RNase_P"/>
    <property type="match status" value="1"/>
</dbReference>
<dbReference type="InterPro" id="IPR020568">
    <property type="entry name" value="Ribosomal_Su5_D2-typ_SF"/>
</dbReference>
<keyword evidence="4 7" id="KW-0255">Endonuclease</keyword>
<evidence type="ECO:0000256" key="1">
    <source>
        <dbReference type="ARBA" id="ARBA00002663"/>
    </source>
</evidence>
<evidence type="ECO:0000256" key="7">
    <source>
        <dbReference type="HAMAP-Rule" id="MF_00227"/>
    </source>
</evidence>
<dbReference type="EC" id="3.1.26.5" evidence="7 8"/>
<dbReference type="GO" id="GO:0000049">
    <property type="term" value="F:tRNA binding"/>
    <property type="evidence" value="ECO:0007669"/>
    <property type="project" value="UniProtKB-UniRule"/>
</dbReference>
<dbReference type="InterPro" id="IPR020539">
    <property type="entry name" value="RNase_P_CS"/>
</dbReference>
<keyword evidence="2 7" id="KW-0819">tRNA processing</keyword>
<gene>
    <name evidence="7" type="primary">rnpA</name>
</gene>
<keyword evidence="3 7" id="KW-0540">Nuclease</keyword>
<comment type="subunit">
    <text evidence="7">Consists of a catalytic RNA component (M1 or rnpB) and a protein subunit.</text>
</comment>
<dbReference type="GO" id="GO:0001682">
    <property type="term" value="P:tRNA 5'-leader removal"/>
    <property type="evidence" value="ECO:0007669"/>
    <property type="project" value="UniProtKB-UniRule"/>
</dbReference>
<dbReference type="Gene3D" id="3.30.230.10">
    <property type="match status" value="1"/>
</dbReference>
<dbReference type="EMBL" id="KF540249">
    <property type="protein sequence ID" value="AIF26872.1"/>
    <property type="molecule type" value="Genomic_DNA"/>
</dbReference>
<comment type="catalytic activity">
    <reaction evidence="7">
        <text>Endonucleolytic cleavage of RNA, removing 5'-extranucleotides from tRNA precursor.</text>
        <dbReference type="EC" id="3.1.26.5"/>
    </reaction>
</comment>
<evidence type="ECO:0000256" key="5">
    <source>
        <dbReference type="ARBA" id="ARBA00022801"/>
    </source>
</evidence>
<evidence type="ECO:0000313" key="9">
    <source>
        <dbReference type="EMBL" id="AIF26872.1"/>
    </source>
</evidence>
<evidence type="ECO:0000256" key="4">
    <source>
        <dbReference type="ARBA" id="ARBA00022759"/>
    </source>
</evidence>
<evidence type="ECO:0000256" key="3">
    <source>
        <dbReference type="ARBA" id="ARBA00022722"/>
    </source>
</evidence>
<comment type="similarity">
    <text evidence="7">Belongs to the RnpA family.</text>
</comment>
<keyword evidence="5 7" id="KW-0378">Hydrolase</keyword>
<dbReference type="PANTHER" id="PTHR33992">
    <property type="entry name" value="RIBONUCLEASE P PROTEIN COMPONENT"/>
    <property type="match status" value="1"/>
</dbReference>
<proteinExistence type="inferred from homology"/>
<dbReference type="Pfam" id="PF00825">
    <property type="entry name" value="Ribonuclease_P"/>
    <property type="match status" value="1"/>
</dbReference>
<evidence type="ECO:0000256" key="6">
    <source>
        <dbReference type="ARBA" id="ARBA00022884"/>
    </source>
</evidence>
<accession>A0A0H3UAV9</accession>
<comment type="function">
    <text evidence="1 7">RNaseP catalyzes the removal of the 5'-leader sequence from pre-tRNA to produce the mature 5'-terminus. It can also cleave other RNA substrates such as 4.5S RNA. The protein component plays an auxiliary but essential role in vivo by binding to the 5'-leader sequence and broadening the substrate specificity of the ribozyme.</text>
</comment>
<reference evidence="9" key="1">
    <citation type="submission" date="2013-08" db="EMBL/GenBank/DDBJ databases">
        <title>Comparison of modified E. coli strains.</title>
        <authorList>
            <person name="Juergensen J."/>
            <person name="Bonge A."/>
            <person name="Streit W.R."/>
        </authorList>
    </citation>
    <scope>NUCLEOTIDE SEQUENCE</scope>
</reference>
<organism evidence="9">
    <name type="scientific">uncultured bacterium fosmid pJB135F11</name>
    <dbReference type="NCBI Taxonomy" id="1478051"/>
    <lineage>
        <taxon>Bacteria</taxon>
        <taxon>environmental samples</taxon>
    </lineage>
</organism>
<evidence type="ECO:0000256" key="2">
    <source>
        <dbReference type="ARBA" id="ARBA00022694"/>
    </source>
</evidence>
<evidence type="ECO:0000256" key="8">
    <source>
        <dbReference type="NCBIfam" id="TIGR00188"/>
    </source>
</evidence>
<dbReference type="AlphaFoldDB" id="A0A0H3UAV9"/>
<dbReference type="SUPFAM" id="SSF54211">
    <property type="entry name" value="Ribosomal protein S5 domain 2-like"/>
    <property type="match status" value="1"/>
</dbReference>
<dbReference type="NCBIfam" id="TIGR00188">
    <property type="entry name" value="rnpA"/>
    <property type="match status" value="1"/>
</dbReference>
<dbReference type="PANTHER" id="PTHR33992:SF1">
    <property type="entry name" value="RIBONUCLEASE P PROTEIN COMPONENT"/>
    <property type="match status" value="1"/>
</dbReference>
<sequence length="117" mass="13713">MRNTFDKSERLCSKKAIDDLFQGGQRSYAAYPVRVVFRHSDTPENRILVSVSKRHFKRAVKRNRVKRQIREAYRLNRNLLSSSGLDIAFLWLSDDLYPSDIVTEKVKNLLSRIQENA</sequence>
<dbReference type="PROSITE" id="PS00648">
    <property type="entry name" value="RIBONUCLEASE_P"/>
    <property type="match status" value="1"/>
</dbReference>
<dbReference type="GO" id="GO:0042781">
    <property type="term" value="F:3'-tRNA processing endoribonuclease activity"/>
    <property type="evidence" value="ECO:0007669"/>
    <property type="project" value="TreeGrafter"/>
</dbReference>
<dbReference type="GO" id="GO:0030677">
    <property type="term" value="C:ribonuclease P complex"/>
    <property type="evidence" value="ECO:0007669"/>
    <property type="project" value="TreeGrafter"/>
</dbReference>
<dbReference type="InterPro" id="IPR014721">
    <property type="entry name" value="Ribsml_uS5_D2-typ_fold_subgr"/>
</dbReference>
<protein>
    <recommendedName>
        <fullName evidence="7 8">Ribonuclease P protein component</fullName>
        <shortName evidence="7">RNase P protein</shortName>
        <shortName evidence="7">RNaseP protein</shortName>
        <ecNumber evidence="7 8">3.1.26.5</ecNumber>
    </recommendedName>
    <alternativeName>
        <fullName evidence="7">Protein C5</fullName>
    </alternativeName>
</protein>